<dbReference type="Proteomes" id="UP001153269">
    <property type="component" value="Unassembled WGS sequence"/>
</dbReference>
<gene>
    <name evidence="2" type="ORF">PLEPLA_LOCUS17679</name>
</gene>
<organism evidence="2 3">
    <name type="scientific">Pleuronectes platessa</name>
    <name type="common">European plaice</name>
    <dbReference type="NCBI Taxonomy" id="8262"/>
    <lineage>
        <taxon>Eukaryota</taxon>
        <taxon>Metazoa</taxon>
        <taxon>Chordata</taxon>
        <taxon>Craniata</taxon>
        <taxon>Vertebrata</taxon>
        <taxon>Euteleostomi</taxon>
        <taxon>Actinopterygii</taxon>
        <taxon>Neopterygii</taxon>
        <taxon>Teleostei</taxon>
        <taxon>Neoteleostei</taxon>
        <taxon>Acanthomorphata</taxon>
        <taxon>Carangaria</taxon>
        <taxon>Pleuronectiformes</taxon>
        <taxon>Pleuronectoidei</taxon>
        <taxon>Pleuronectidae</taxon>
        <taxon>Pleuronectes</taxon>
    </lineage>
</organism>
<dbReference type="AlphaFoldDB" id="A0A9N7UD48"/>
<name>A0A9N7UD48_PLEPL</name>
<dbReference type="EMBL" id="CADEAL010001162">
    <property type="protein sequence ID" value="CAB1429699.1"/>
    <property type="molecule type" value="Genomic_DNA"/>
</dbReference>
<accession>A0A9N7UD48</accession>
<reference evidence="2" key="1">
    <citation type="submission" date="2020-03" db="EMBL/GenBank/DDBJ databases">
        <authorList>
            <person name="Weist P."/>
        </authorList>
    </citation>
    <scope>NUCLEOTIDE SEQUENCE</scope>
</reference>
<keyword evidence="3" id="KW-1185">Reference proteome</keyword>
<evidence type="ECO:0000313" key="3">
    <source>
        <dbReference type="Proteomes" id="UP001153269"/>
    </source>
</evidence>
<comment type="caution">
    <text evidence="2">The sequence shown here is derived from an EMBL/GenBank/DDBJ whole genome shotgun (WGS) entry which is preliminary data.</text>
</comment>
<feature type="compositionally biased region" description="Polar residues" evidence="1">
    <location>
        <begin position="24"/>
        <end position="35"/>
    </location>
</feature>
<sequence>MGDELGASGAGSQSQTVLAHSESSHLTSDTTQTRISSLVPSNSCYHTARSTSDGASVALLLGETGPAVFPERGDKMQRALMQQRAVKSLPVKTKQIPSRLAVKENKLDAAC</sequence>
<protein>
    <submittedName>
        <fullName evidence="2">Uncharacterized protein</fullName>
    </submittedName>
</protein>
<proteinExistence type="predicted"/>
<evidence type="ECO:0000313" key="2">
    <source>
        <dbReference type="EMBL" id="CAB1429699.1"/>
    </source>
</evidence>
<feature type="region of interest" description="Disordered" evidence="1">
    <location>
        <begin position="1"/>
        <end position="35"/>
    </location>
</feature>
<evidence type="ECO:0000256" key="1">
    <source>
        <dbReference type="SAM" id="MobiDB-lite"/>
    </source>
</evidence>